<feature type="domain" description="CARDB" evidence="2">
    <location>
        <begin position="1204"/>
        <end position="1285"/>
    </location>
</feature>
<reference evidence="4 5" key="1">
    <citation type="journal article" date="2014" name="PLoS Genet.">
        <title>Phylogenetically driven sequencing of extremely halophilic archaea reveals strategies for static and dynamic osmo-response.</title>
        <authorList>
            <person name="Becker E.A."/>
            <person name="Seitzer P.M."/>
            <person name="Tritt A."/>
            <person name="Larsen D."/>
            <person name="Krusor M."/>
            <person name="Yao A.I."/>
            <person name="Wu D."/>
            <person name="Madern D."/>
            <person name="Eisen J.A."/>
            <person name="Darling A.E."/>
            <person name="Facciotti M.T."/>
        </authorList>
    </citation>
    <scope>NUCLEOTIDE SEQUENCE [LARGE SCALE GENOMIC DNA]</scope>
    <source>
        <strain evidence="4 5">DSM 12281</strain>
    </source>
</reference>
<feature type="domain" description="CARDB" evidence="2">
    <location>
        <begin position="1299"/>
        <end position="1382"/>
    </location>
</feature>
<feature type="region of interest" description="Disordered" evidence="1">
    <location>
        <begin position="1387"/>
        <end position="1468"/>
    </location>
</feature>
<evidence type="ECO:0000256" key="1">
    <source>
        <dbReference type="SAM" id="MobiDB-lite"/>
    </source>
</evidence>
<dbReference type="PATRIC" id="fig|1230458.4.peg.2510"/>
<feature type="region of interest" description="Disordered" evidence="1">
    <location>
        <begin position="34"/>
        <end position="95"/>
    </location>
</feature>
<evidence type="ECO:0000313" key="5">
    <source>
        <dbReference type="Proteomes" id="UP000011648"/>
    </source>
</evidence>
<proteinExistence type="predicted"/>
<protein>
    <submittedName>
        <fullName evidence="4">Uncharacterized protein</fullName>
    </submittedName>
</protein>
<gene>
    <name evidence="4" type="ORF">C484_12466</name>
</gene>
<dbReference type="Pfam" id="PF23951">
    <property type="entry name" value="DUF7282"/>
    <property type="match status" value="1"/>
</dbReference>
<feature type="compositionally biased region" description="Low complexity" evidence="1">
    <location>
        <begin position="45"/>
        <end position="60"/>
    </location>
</feature>
<sequence length="1468" mass="151719">MMRARTRTVTVIVVASLLITSMAAVALLGTDRPDAGSDEPNAEFGDAPASSPSASAPGVASDGGGAESSPTPLAAVDSPAADRDGVTAGGTHPQPDQAILTQELETAVEEGVDRGVELVQAQGIEVTQDQRAAAMDAANATATQHQEADAQQVQAATTGAVHGTLIQEQRVNATQIQAAIAGATDGALAQHQTATASQLQSAAWGATHGAVAQGQRVTVEQLQVATYGAAAGAASSAGEHEVDDQPMVQEAAQGAAYGALAQYQQLTAEQRQAIPVEHVQHAAAGAASGTLEGSTETALEQDQRVEADQRQQATTTEIQMAAKGAAAGALVQRQTVTVEQTQSAAQGASAGVIKQVQSVRVEQVQRLSTAKIEEAAHGAATGAITQSQAATVEQIQAAADGGAQGVLVQHQEVSITQIQAAATGASKGAVESAVQYQVVEIEQIQAVARGAGEGAMVQTQVVTATQVQRLAAGSAQGALTQYQEATVTQLQVAATSASQETARAIQSQRISLTQLQTLTAETAAETTSYAVQQGIDGETRLVQYVEIEVTQRIEEIDELEGNASISFSNQNTTGETVEIDAVSLSEGGFVAVYDDTTAALDPDDVIGVSSYLEPGDHENVEIQLEESLDADRALTAAVHHDTTDDETFRYVERDGGDDEPYVIEGGAPVLDTAFVTVDEAETPDEREASLSVSDQTGDGETLLVDNANASVDYLVSATYNGERVDSDIIDAGDAVSAFELELEPPVAADGPIAVSVRAADDDEALANETIEFTIDEPIDPDAVLSVGDQTGDGESLTIEAANASVDYALTVADENGTQLAETEPFDAGEAIENETIDLETPLESSSLLEVSLVAVEENRTLETELLEYTVDESFQVEFANCTRAEVTGTFEEGERIAASTGFYAAGGFGNTIIEDFVRIGEDTEAPFTGTIVFEVGAEDEFDGETVTVGVPEYGTFGTYISGISSPEAIPFAGIDHPNPQAQACNEEVRPAEPAIAVEETTVSDDDPDAPVIDVTFSSENPNDVALPGISEFVGGTTDEEPVDALEPGEDEFTVEWTPAAEDERLVWQFDLAHFGYEEPLIAETPTAGEILGETAEPAAFAVEISETNSPVEQGDPLEVEALVENVGGEAGEQDVELALDDTVVNATALELDANSSETVSLSAETSEIEPGEYAATVATENETAETTVTIEEPPDPAAFAVEIDGTNSPVEQGDPLEIEALVENVGGEAGEQDVELALDGTVVDSTSVALDPTATEAVSLSAATSELEPGEYAATVATENETAETTVTVAEPADPAEFSIVDLSAPSSFVAGQDVTVAATITNTGEQPGSQPVTYSVDGTTIAEDETELEPGETTVLTFSSTIPEGESTHTVATADEQASVTIEGIAVPADESPADEPTEGTPTENGDGESPAGTSTDESAAEASPEDDTTEENAIADTATPDTPDSESIEPGAQQETNGAAPNETET</sequence>
<organism evidence="4 5">
    <name type="scientific">Natrialba taiwanensis DSM 12281</name>
    <dbReference type="NCBI Taxonomy" id="1230458"/>
    <lineage>
        <taxon>Archaea</taxon>
        <taxon>Methanobacteriati</taxon>
        <taxon>Methanobacteriota</taxon>
        <taxon>Stenosarchaea group</taxon>
        <taxon>Halobacteria</taxon>
        <taxon>Halobacteriales</taxon>
        <taxon>Natrialbaceae</taxon>
        <taxon>Natrialba</taxon>
    </lineage>
</organism>
<evidence type="ECO:0000259" key="2">
    <source>
        <dbReference type="Pfam" id="PF07705"/>
    </source>
</evidence>
<evidence type="ECO:0000259" key="3">
    <source>
        <dbReference type="Pfam" id="PF23951"/>
    </source>
</evidence>
<comment type="caution">
    <text evidence="4">The sequence shown here is derived from an EMBL/GenBank/DDBJ whole genome shotgun (WGS) entry which is preliminary data.</text>
</comment>
<accession>L9ZV97</accession>
<dbReference type="STRING" id="1230458.C484_12466"/>
<dbReference type="InterPro" id="IPR011635">
    <property type="entry name" value="CARDB"/>
</dbReference>
<keyword evidence="5" id="KW-1185">Reference proteome</keyword>
<dbReference type="Proteomes" id="UP000011648">
    <property type="component" value="Unassembled WGS sequence"/>
</dbReference>
<dbReference type="EMBL" id="AOIL01000046">
    <property type="protein sequence ID" value="ELY89991.1"/>
    <property type="molecule type" value="Genomic_DNA"/>
</dbReference>
<name>L9ZV97_9EURY</name>
<dbReference type="Gene3D" id="2.60.40.10">
    <property type="entry name" value="Immunoglobulins"/>
    <property type="match status" value="3"/>
</dbReference>
<feature type="domain" description="DUF7282" evidence="3">
    <location>
        <begin position="563"/>
        <end position="676"/>
    </location>
</feature>
<dbReference type="InterPro" id="IPR013783">
    <property type="entry name" value="Ig-like_fold"/>
</dbReference>
<dbReference type="Pfam" id="PF07705">
    <property type="entry name" value="CARDB"/>
    <property type="match status" value="2"/>
</dbReference>
<dbReference type="InterPro" id="IPR055706">
    <property type="entry name" value="Slg1/2_DUF7282"/>
</dbReference>
<evidence type="ECO:0000313" key="4">
    <source>
        <dbReference type="EMBL" id="ELY89991.1"/>
    </source>
</evidence>